<evidence type="ECO:0000256" key="3">
    <source>
        <dbReference type="SAM" id="Coils"/>
    </source>
</evidence>
<dbReference type="Proteomes" id="UP001559623">
    <property type="component" value="Unassembled WGS sequence"/>
</dbReference>
<name>A0ABV3X670_9FIRM</name>
<comment type="similarity">
    <text evidence="1 2">Belongs to the TelA family.</text>
</comment>
<dbReference type="EMBL" id="JARVLH010000005">
    <property type="protein sequence ID" value="MEX5285684.1"/>
    <property type="molecule type" value="Genomic_DNA"/>
</dbReference>
<reference evidence="4 5" key="1">
    <citation type="submission" date="2023-04" db="EMBL/GenBank/DDBJ databases">
        <title>Genome Sequence of Selenomonas sputigena ATCC 33150.</title>
        <authorList>
            <person name="Miller D.P."/>
            <person name="Anvari S."/>
            <person name="Polson S.W."/>
            <person name="Macdonald M."/>
            <person name="Mcdowell J.V."/>
        </authorList>
    </citation>
    <scope>NUCLEOTIDE SEQUENCE [LARGE SCALE GENOMIC DNA]</scope>
    <source>
        <strain evidence="4 5">ATCC 33150</strain>
    </source>
</reference>
<evidence type="ECO:0000313" key="4">
    <source>
        <dbReference type="EMBL" id="MEX5285684.1"/>
    </source>
</evidence>
<dbReference type="Pfam" id="PF05816">
    <property type="entry name" value="TelA"/>
    <property type="match status" value="1"/>
</dbReference>
<protein>
    <submittedName>
        <fullName evidence="4">Toxic anion resistance protein</fullName>
    </submittedName>
</protein>
<dbReference type="PANTHER" id="PTHR38432:SF1">
    <property type="entry name" value="TELA-LIKE PROTEIN SAOUHSC_01408"/>
    <property type="match status" value="1"/>
</dbReference>
<proteinExistence type="inferred from homology"/>
<keyword evidence="3" id="KW-0175">Coiled coil</keyword>
<dbReference type="PANTHER" id="PTHR38432">
    <property type="entry name" value="TELA-LIKE PROTEIN SAOUHSC_01408"/>
    <property type="match status" value="1"/>
</dbReference>
<accession>A0ABV3X670</accession>
<evidence type="ECO:0000256" key="1">
    <source>
        <dbReference type="ARBA" id="ARBA00005541"/>
    </source>
</evidence>
<keyword evidence="5" id="KW-1185">Reference proteome</keyword>
<comment type="caution">
    <text evidence="4">The sequence shown here is derived from an EMBL/GenBank/DDBJ whole genome shotgun (WGS) entry which is preliminary data.</text>
</comment>
<feature type="coiled-coil region" evidence="3">
    <location>
        <begin position="350"/>
        <end position="377"/>
    </location>
</feature>
<dbReference type="InterPro" id="IPR008863">
    <property type="entry name" value="Toxic_anion-R_TelA"/>
</dbReference>
<gene>
    <name evidence="4" type="ORF">QCO44_08575</name>
</gene>
<evidence type="ECO:0000256" key="2">
    <source>
        <dbReference type="PIRNR" id="PIRNR026508"/>
    </source>
</evidence>
<dbReference type="RefSeq" id="WP_368847409.1">
    <property type="nucleotide sequence ID" value="NZ_CP194411.1"/>
</dbReference>
<dbReference type="PIRSF" id="PIRSF026508">
    <property type="entry name" value="TelA"/>
    <property type="match status" value="1"/>
</dbReference>
<evidence type="ECO:0000313" key="5">
    <source>
        <dbReference type="Proteomes" id="UP001559623"/>
    </source>
</evidence>
<organism evidence="4 5">
    <name type="scientific">Selenomonas sputigena</name>
    <dbReference type="NCBI Taxonomy" id="69823"/>
    <lineage>
        <taxon>Bacteria</taxon>
        <taxon>Bacillati</taxon>
        <taxon>Bacillota</taxon>
        <taxon>Negativicutes</taxon>
        <taxon>Selenomonadales</taxon>
        <taxon>Selenomonadaceae</taxon>
        <taxon>Selenomonas</taxon>
    </lineage>
</organism>
<sequence>MAEVNLEDLLKKKAVQAEEMAQELMPVQEAEQIAQAVGQLTPEERAEVERIKESLDLTDSAAIIDFGTAAQKDIADFSDSILSNVRAKDSGYVGELLSELLTNVKGFEPGNTDGGFLKKLPFVSSLVGKAETLMQGYERVSVQVEKVKTALQKSRMLMMKDVVMLDGLYAKNLAYFKSLELYIQAGEEKMQEMRETTLPKLRAQAAASSDPMAAQVVSDFENAVERFEKKVHDLKISKTISIQTAPQIRLIQNNDKVLIDRVQSAIFNAIPLWKNQMVIALGLANQRKVLEMQHSVNEMTNDLLKKNAEMLKAGTIATARENERSIVDIETVRKVNDDLVTTIEETLRIQQEGRARRQAAEQELVQLEGRLKEALQSTMTRPPQGGA</sequence>